<name>A0AAV5BU89_ELECO</name>
<dbReference type="AlphaFoldDB" id="A0AAV5BU89"/>
<proteinExistence type="predicted"/>
<evidence type="ECO:0008006" key="4">
    <source>
        <dbReference type="Google" id="ProtNLM"/>
    </source>
</evidence>
<sequence length="341" mass="37196">MLPTPFASLTTVKEVNCARTESICTEANDCNATPLQKPGHLRRRCALGTTSWSPPRASYLFVPAHLVDPRPVPDPVGDIVGVLSGLITASSGDGVLILSYLDGRVTAPVAATSRGAPERKVTEFHMDPDITRLVCNPVSGELFRLPDIDGTKQTLLFCYDMGLVTRSAAGHGPPDRYAAAALRNGDGGTFVMRRFLSQTGEWEKLAGLPSPLYRMSGRWTYTLSDRPELRFVELPRGSVRPGSSKDFIQAQGLLRRLGVSEGRLRYVEVSQKDPHLLSSFALDNDGCCWTLEHQVALGRLLGNEGGQEIPRIAVIDPLDASFVYVIIDKYCWGRHGYGEGA</sequence>
<comment type="caution">
    <text evidence="1">The sequence shown here is derived from an EMBL/GenBank/DDBJ whole genome shotgun (WGS) entry which is preliminary data.</text>
</comment>
<dbReference type="PANTHER" id="PTHR33086">
    <property type="entry name" value="OS05G0468200 PROTEIN-RELATED"/>
    <property type="match status" value="1"/>
</dbReference>
<reference evidence="1" key="1">
    <citation type="journal article" date="2018" name="DNA Res.">
        <title>Multiple hybrid de novo genome assembly of finger millet, an orphan allotetraploid crop.</title>
        <authorList>
            <person name="Hatakeyama M."/>
            <person name="Aluri S."/>
            <person name="Balachadran M.T."/>
            <person name="Sivarajan S.R."/>
            <person name="Patrignani A."/>
            <person name="Gruter S."/>
            <person name="Poveda L."/>
            <person name="Shimizu-Inatsugi R."/>
            <person name="Baeten J."/>
            <person name="Francoijs K.J."/>
            <person name="Nataraja K.N."/>
            <person name="Reddy Y.A.N."/>
            <person name="Phadnis S."/>
            <person name="Ravikumar R.L."/>
            <person name="Schlapbach R."/>
            <person name="Sreeman S.M."/>
            <person name="Shimizu K.K."/>
        </authorList>
    </citation>
    <scope>NUCLEOTIDE SEQUENCE</scope>
</reference>
<dbReference type="EMBL" id="BQKI01000002">
    <property type="protein sequence ID" value="GJM88839.1"/>
    <property type="molecule type" value="Genomic_DNA"/>
</dbReference>
<gene>
    <name evidence="1" type="primary">ga04956</name>
    <name evidence="2" type="synonym">ga05409</name>
    <name evidence="1" type="ORF">PR202_ga04956</name>
    <name evidence="2" type="ORF">PR202_ga05409</name>
</gene>
<evidence type="ECO:0000313" key="1">
    <source>
        <dbReference type="EMBL" id="GJM88839.1"/>
    </source>
</evidence>
<keyword evidence="3" id="KW-1185">Reference proteome</keyword>
<evidence type="ECO:0000313" key="3">
    <source>
        <dbReference type="Proteomes" id="UP001054889"/>
    </source>
</evidence>
<dbReference type="EMBL" id="BQKI01000002">
    <property type="protein sequence ID" value="GJM89240.1"/>
    <property type="molecule type" value="Genomic_DNA"/>
</dbReference>
<dbReference type="PANTHER" id="PTHR33086:SF98">
    <property type="entry name" value="OS05G0468200 PROTEIN"/>
    <property type="match status" value="1"/>
</dbReference>
<organism evidence="1 3">
    <name type="scientific">Eleusine coracana subsp. coracana</name>
    <dbReference type="NCBI Taxonomy" id="191504"/>
    <lineage>
        <taxon>Eukaryota</taxon>
        <taxon>Viridiplantae</taxon>
        <taxon>Streptophyta</taxon>
        <taxon>Embryophyta</taxon>
        <taxon>Tracheophyta</taxon>
        <taxon>Spermatophyta</taxon>
        <taxon>Magnoliopsida</taxon>
        <taxon>Liliopsida</taxon>
        <taxon>Poales</taxon>
        <taxon>Poaceae</taxon>
        <taxon>PACMAD clade</taxon>
        <taxon>Chloridoideae</taxon>
        <taxon>Cynodonteae</taxon>
        <taxon>Eleusininae</taxon>
        <taxon>Eleusine</taxon>
    </lineage>
</organism>
<reference evidence="1" key="2">
    <citation type="submission" date="2021-12" db="EMBL/GenBank/DDBJ databases">
        <title>Resequencing data analysis of finger millet.</title>
        <authorList>
            <person name="Hatakeyama M."/>
            <person name="Aluri S."/>
            <person name="Balachadran M.T."/>
            <person name="Sivarajan S.R."/>
            <person name="Poveda L."/>
            <person name="Shimizu-Inatsugi R."/>
            <person name="Schlapbach R."/>
            <person name="Sreeman S.M."/>
            <person name="Shimizu K.K."/>
        </authorList>
    </citation>
    <scope>NUCLEOTIDE SEQUENCE</scope>
</reference>
<evidence type="ECO:0000313" key="2">
    <source>
        <dbReference type="EMBL" id="GJM89240.1"/>
    </source>
</evidence>
<dbReference type="Proteomes" id="UP001054889">
    <property type="component" value="Unassembled WGS sequence"/>
</dbReference>
<protein>
    <recommendedName>
        <fullName evidence="4">DUF1618 domain-containing protein</fullName>
    </recommendedName>
</protein>
<accession>A0AAV5BU89</accession>